<evidence type="ECO:0000313" key="1">
    <source>
        <dbReference type="EMBL" id="MBK1703381.1"/>
    </source>
</evidence>
<comment type="caution">
    <text evidence="1">The sequence shown here is derived from an EMBL/GenBank/DDBJ whole genome shotgun (WGS) entry which is preliminary data.</text>
</comment>
<sequence length="104" mass="11830">MENTAFQIELAWDTLKADTNRVKHGIDFAMAAEVLRDPMALSILDQEHGGDEERWFTLGATTTTGQLLAVSHTWEEQSGIAYVRIISAREATRHERRQYEDNPV</sequence>
<dbReference type="Proteomes" id="UP001296776">
    <property type="component" value="Unassembled WGS sequence"/>
</dbReference>
<reference evidence="1" key="1">
    <citation type="submission" date="2017-08" db="EMBL/GenBank/DDBJ databases">
        <authorList>
            <person name="Imhoff J.F."/>
            <person name="Rahn T."/>
            <person name="Kuenzel S."/>
            <person name="Neulinger S.C."/>
        </authorList>
    </citation>
    <scope>NUCLEOTIDE SEQUENCE</scope>
    <source>
        <strain evidence="1">DSM 11080</strain>
    </source>
</reference>
<proteinExistence type="predicted"/>
<dbReference type="AlphaFoldDB" id="A0AAJ0U182"/>
<organism evidence="1 2">
    <name type="scientific">Halochromatium glycolicum</name>
    <dbReference type="NCBI Taxonomy" id="85075"/>
    <lineage>
        <taxon>Bacteria</taxon>
        <taxon>Pseudomonadati</taxon>
        <taxon>Pseudomonadota</taxon>
        <taxon>Gammaproteobacteria</taxon>
        <taxon>Chromatiales</taxon>
        <taxon>Chromatiaceae</taxon>
        <taxon>Halochromatium</taxon>
    </lineage>
</organism>
<reference evidence="1" key="2">
    <citation type="journal article" date="2020" name="Microorganisms">
        <title>Osmotic Adaptation and Compatible Solute Biosynthesis of Phototrophic Bacteria as Revealed from Genome Analyses.</title>
        <authorList>
            <person name="Imhoff J.F."/>
            <person name="Rahn T."/>
            <person name="Kunzel S."/>
            <person name="Keller A."/>
            <person name="Neulinger S.C."/>
        </authorList>
    </citation>
    <scope>NUCLEOTIDE SEQUENCE</scope>
    <source>
        <strain evidence="1">DSM 11080</strain>
    </source>
</reference>
<evidence type="ECO:0008006" key="3">
    <source>
        <dbReference type="Google" id="ProtNLM"/>
    </source>
</evidence>
<dbReference type="InterPro" id="IPR007460">
    <property type="entry name" value="BrnT_toxin"/>
</dbReference>
<dbReference type="InterPro" id="IPR038573">
    <property type="entry name" value="BrnT_sf"/>
</dbReference>
<dbReference type="Pfam" id="PF04365">
    <property type="entry name" value="BrnT_toxin"/>
    <property type="match status" value="1"/>
</dbReference>
<keyword evidence="2" id="KW-1185">Reference proteome</keyword>
<dbReference type="RefSeq" id="WP_207173326.1">
    <property type="nucleotide sequence ID" value="NZ_NRSJ01000002.1"/>
</dbReference>
<dbReference type="Gene3D" id="3.10.450.530">
    <property type="entry name" value="Ribonuclease toxin, BrnT, of type II toxin-antitoxin system"/>
    <property type="match status" value="1"/>
</dbReference>
<accession>A0AAJ0U182</accession>
<evidence type="ECO:0000313" key="2">
    <source>
        <dbReference type="Proteomes" id="UP001296776"/>
    </source>
</evidence>
<gene>
    <name evidence="1" type="ORF">CKO40_02145</name>
</gene>
<dbReference type="EMBL" id="NRSJ01000002">
    <property type="protein sequence ID" value="MBK1703381.1"/>
    <property type="molecule type" value="Genomic_DNA"/>
</dbReference>
<name>A0AAJ0U182_9GAMM</name>
<protein>
    <recommendedName>
        <fullName evidence="3">BrnT family toxin</fullName>
    </recommendedName>
</protein>